<comment type="caution">
    <text evidence="1">The sequence shown here is derived from an EMBL/GenBank/DDBJ whole genome shotgun (WGS) entry which is preliminary data.</text>
</comment>
<accession>A0ABR9UZF1</accession>
<organism evidence="1 2">
    <name type="scientific">Gloeocapsopsis crepidinum LEGE 06123</name>
    <dbReference type="NCBI Taxonomy" id="588587"/>
    <lineage>
        <taxon>Bacteria</taxon>
        <taxon>Bacillati</taxon>
        <taxon>Cyanobacteriota</taxon>
        <taxon>Cyanophyceae</taxon>
        <taxon>Oscillatoriophycideae</taxon>
        <taxon>Chroococcales</taxon>
        <taxon>Chroococcaceae</taxon>
        <taxon>Gloeocapsopsis</taxon>
    </lineage>
</organism>
<evidence type="ECO:0000313" key="2">
    <source>
        <dbReference type="Proteomes" id="UP000651156"/>
    </source>
</evidence>
<gene>
    <name evidence="1" type="ORF">IQ230_25930</name>
</gene>
<evidence type="ECO:0000313" key="1">
    <source>
        <dbReference type="EMBL" id="MBE9193687.1"/>
    </source>
</evidence>
<dbReference type="Proteomes" id="UP000651156">
    <property type="component" value="Unassembled WGS sequence"/>
</dbReference>
<proteinExistence type="predicted"/>
<name>A0ABR9UZF1_9CHRO</name>
<keyword evidence="2" id="KW-1185">Reference proteome</keyword>
<evidence type="ECO:0008006" key="3">
    <source>
        <dbReference type="Google" id="ProtNLM"/>
    </source>
</evidence>
<dbReference type="RefSeq" id="WP_193935057.1">
    <property type="nucleotide sequence ID" value="NZ_CAWPMZ010000031.1"/>
</dbReference>
<dbReference type="EMBL" id="JADEWN010000126">
    <property type="protein sequence ID" value="MBE9193687.1"/>
    <property type="molecule type" value="Genomic_DNA"/>
</dbReference>
<reference evidence="1 2" key="1">
    <citation type="submission" date="2020-10" db="EMBL/GenBank/DDBJ databases">
        <authorList>
            <person name="Castelo-Branco R."/>
            <person name="Eusebio N."/>
            <person name="Adriana R."/>
            <person name="Vieira A."/>
            <person name="Brugerolle De Fraissinette N."/>
            <person name="Rezende De Castro R."/>
            <person name="Schneider M.P."/>
            <person name="Vasconcelos V."/>
            <person name="Leao P.N."/>
        </authorList>
    </citation>
    <scope>NUCLEOTIDE SEQUENCE [LARGE SCALE GENOMIC DNA]</scope>
    <source>
        <strain evidence="1 2">LEGE 06123</strain>
    </source>
</reference>
<protein>
    <recommendedName>
        <fullName evidence="3">Alpha/beta hydrolase</fullName>
    </recommendedName>
</protein>
<sequence>MPIEWIKFPAARGENGQKPVAAENEIRIDIDINNEGCCTSIDWAQVHFKAMAPLLLIHGIGADPQAAWEVEPGVTQHLIKLGIPFEHRIQIGRSDRILPERDLIGNIIEQERVMNF</sequence>